<evidence type="ECO:0000313" key="8">
    <source>
        <dbReference type="EMBL" id="MPN14060.1"/>
    </source>
</evidence>
<dbReference type="GO" id="GO:0016887">
    <property type="term" value="F:ATP hydrolysis activity"/>
    <property type="evidence" value="ECO:0007669"/>
    <property type="project" value="InterPro"/>
</dbReference>
<dbReference type="EMBL" id="VSSQ01060651">
    <property type="protein sequence ID" value="MPN14060.1"/>
    <property type="molecule type" value="Genomic_DNA"/>
</dbReference>
<feature type="coiled-coil region" evidence="7">
    <location>
        <begin position="100"/>
        <end position="127"/>
    </location>
</feature>
<dbReference type="GO" id="GO:0006364">
    <property type="term" value="P:rRNA processing"/>
    <property type="evidence" value="ECO:0007669"/>
    <property type="project" value="UniProtKB-KW"/>
</dbReference>
<keyword evidence="1" id="KW-0690">Ribosome biogenesis</keyword>
<gene>
    <name evidence="8" type="ORF">SDC9_161386</name>
</gene>
<protein>
    <recommendedName>
        <fullName evidence="9">Adenylate kinase</fullName>
    </recommendedName>
</protein>
<dbReference type="InterPro" id="IPR020618">
    <property type="entry name" value="Adenyl_kinase_AK6"/>
</dbReference>
<keyword evidence="7" id="KW-0175">Coiled coil</keyword>
<dbReference type="GO" id="GO:0004017">
    <property type="term" value="F:AMP kinase activity"/>
    <property type="evidence" value="ECO:0007669"/>
    <property type="project" value="InterPro"/>
</dbReference>
<dbReference type="PANTHER" id="PTHR12595:SF0">
    <property type="entry name" value="ADENYLATE KINASE ISOENZYME 6"/>
    <property type="match status" value="1"/>
</dbReference>
<evidence type="ECO:0000256" key="3">
    <source>
        <dbReference type="ARBA" id="ARBA00022679"/>
    </source>
</evidence>
<proteinExistence type="inferred from homology"/>
<evidence type="ECO:0000256" key="1">
    <source>
        <dbReference type="ARBA" id="ARBA00022517"/>
    </source>
</evidence>
<accession>A0A645FJB6</accession>
<evidence type="ECO:0000256" key="6">
    <source>
        <dbReference type="ARBA" id="ARBA00022840"/>
    </source>
</evidence>
<dbReference type="AlphaFoldDB" id="A0A645FJB6"/>
<evidence type="ECO:0000256" key="7">
    <source>
        <dbReference type="SAM" id="Coils"/>
    </source>
</evidence>
<evidence type="ECO:0008006" key="9">
    <source>
        <dbReference type="Google" id="ProtNLM"/>
    </source>
</evidence>
<evidence type="ECO:0000256" key="4">
    <source>
        <dbReference type="ARBA" id="ARBA00022741"/>
    </source>
</evidence>
<keyword evidence="3" id="KW-0808">Transferase</keyword>
<keyword evidence="5" id="KW-0418">Kinase</keyword>
<dbReference type="HAMAP" id="MF_00039">
    <property type="entry name" value="Adenylate_kinase_AK6"/>
    <property type="match status" value="1"/>
</dbReference>
<dbReference type="Pfam" id="PF13238">
    <property type="entry name" value="AAA_18"/>
    <property type="match status" value="1"/>
</dbReference>
<keyword evidence="6" id="KW-0067">ATP-binding</keyword>
<dbReference type="Gene3D" id="3.40.50.300">
    <property type="entry name" value="P-loop containing nucleotide triphosphate hydrolases"/>
    <property type="match status" value="1"/>
</dbReference>
<reference evidence="8" key="1">
    <citation type="submission" date="2019-08" db="EMBL/GenBank/DDBJ databases">
        <authorList>
            <person name="Kucharzyk K."/>
            <person name="Murdoch R.W."/>
            <person name="Higgins S."/>
            <person name="Loffler F."/>
        </authorList>
    </citation>
    <scope>NUCLEOTIDE SEQUENCE</scope>
</reference>
<sequence>MTGKSRTTRIADRYRYWHRDPNSDSSWPALSITAINPISLSMLIGLTGTPGTGKTSVSRLLEKRRGWKVVYLNDLIKEEHLYSEVDEERDAVIADMEMIKERLAGILEEEKNRNAEKEKRDAKKEESITIIESHLAHYITDIVIVLRAYPPELKKRLEKRGYSEEKINENAEAEAIDLILAEAFEWCKKVFEVNTTGRPAEETAEDVEKIIDYLLSGEEDELSEYNPGSLNWIDSVP</sequence>
<evidence type="ECO:0000256" key="5">
    <source>
        <dbReference type="ARBA" id="ARBA00022777"/>
    </source>
</evidence>
<dbReference type="SUPFAM" id="SSF52540">
    <property type="entry name" value="P-loop containing nucleoside triphosphate hydrolases"/>
    <property type="match status" value="1"/>
</dbReference>
<evidence type="ECO:0000256" key="2">
    <source>
        <dbReference type="ARBA" id="ARBA00022552"/>
    </source>
</evidence>
<name>A0A645FJB6_9ZZZZ</name>
<dbReference type="InterPro" id="IPR027417">
    <property type="entry name" value="P-loop_NTPase"/>
</dbReference>
<dbReference type="GO" id="GO:0005524">
    <property type="term" value="F:ATP binding"/>
    <property type="evidence" value="ECO:0007669"/>
    <property type="project" value="UniProtKB-KW"/>
</dbReference>
<comment type="caution">
    <text evidence="8">The sequence shown here is derived from an EMBL/GenBank/DDBJ whole genome shotgun (WGS) entry which is preliminary data.</text>
</comment>
<keyword evidence="2" id="KW-0698">rRNA processing</keyword>
<organism evidence="8">
    <name type="scientific">bioreactor metagenome</name>
    <dbReference type="NCBI Taxonomy" id="1076179"/>
    <lineage>
        <taxon>unclassified sequences</taxon>
        <taxon>metagenomes</taxon>
        <taxon>ecological metagenomes</taxon>
    </lineage>
</organism>
<dbReference type="PANTHER" id="PTHR12595">
    <property type="entry name" value="POS9-ACTIVATING FACTOR FAP7-RELATED"/>
    <property type="match status" value="1"/>
</dbReference>
<keyword evidence="4" id="KW-0547">Nucleotide-binding</keyword>